<organism evidence="1 2">
    <name type="scientific">Datura stramonium</name>
    <name type="common">Jimsonweed</name>
    <name type="synonym">Common thornapple</name>
    <dbReference type="NCBI Taxonomy" id="4076"/>
    <lineage>
        <taxon>Eukaryota</taxon>
        <taxon>Viridiplantae</taxon>
        <taxon>Streptophyta</taxon>
        <taxon>Embryophyta</taxon>
        <taxon>Tracheophyta</taxon>
        <taxon>Spermatophyta</taxon>
        <taxon>Magnoliopsida</taxon>
        <taxon>eudicotyledons</taxon>
        <taxon>Gunneridae</taxon>
        <taxon>Pentapetalae</taxon>
        <taxon>asterids</taxon>
        <taxon>lamiids</taxon>
        <taxon>Solanales</taxon>
        <taxon>Solanaceae</taxon>
        <taxon>Solanoideae</taxon>
        <taxon>Datureae</taxon>
        <taxon>Datura</taxon>
    </lineage>
</organism>
<protein>
    <submittedName>
        <fullName evidence="1">Uncharacterized protein</fullName>
    </submittedName>
</protein>
<reference evidence="1 2" key="1">
    <citation type="journal article" date="2021" name="BMC Genomics">
        <title>Datura genome reveals duplications of psychoactive alkaloid biosynthetic genes and high mutation rate following tissue culture.</title>
        <authorList>
            <person name="Rajewski A."/>
            <person name="Carter-House D."/>
            <person name="Stajich J."/>
            <person name="Litt A."/>
        </authorList>
    </citation>
    <scope>NUCLEOTIDE SEQUENCE [LARGE SCALE GENOMIC DNA]</scope>
    <source>
        <strain evidence="1">AR-01</strain>
    </source>
</reference>
<dbReference type="EMBL" id="JACEIK010003120">
    <property type="protein sequence ID" value="MCD9640430.1"/>
    <property type="molecule type" value="Genomic_DNA"/>
</dbReference>
<evidence type="ECO:0000313" key="2">
    <source>
        <dbReference type="Proteomes" id="UP000823775"/>
    </source>
</evidence>
<accession>A0ABS8UZY5</accession>
<sequence>MVKLKELAKGKIDNDSTVDREYSFEEIFPDLYVKKTTTAESRGEMDGSFLEEISKRGVSSWVKDVICVNNASKPQTTCSCIIKCGVQWVMSSTLKEAMISWQWQNSLRHLKTLWIVTTIMSILWKTEILSERSEPDFNKLNNIEEADSEGEEDVTEFPEDQLVIFEEFRPLAVDDRVNEEGLKSQATLRFHINLIKL</sequence>
<feature type="non-terminal residue" evidence="1">
    <location>
        <position position="197"/>
    </location>
</feature>
<proteinExistence type="predicted"/>
<evidence type="ECO:0000313" key="1">
    <source>
        <dbReference type="EMBL" id="MCD9640430.1"/>
    </source>
</evidence>
<name>A0ABS8UZY5_DATST</name>
<dbReference type="Proteomes" id="UP000823775">
    <property type="component" value="Unassembled WGS sequence"/>
</dbReference>
<keyword evidence="2" id="KW-1185">Reference proteome</keyword>
<gene>
    <name evidence="1" type="ORF">HAX54_025731</name>
</gene>
<comment type="caution">
    <text evidence="1">The sequence shown here is derived from an EMBL/GenBank/DDBJ whole genome shotgun (WGS) entry which is preliminary data.</text>
</comment>